<dbReference type="Gene3D" id="2.170.140.10">
    <property type="entry name" value="Chitin binding domain"/>
    <property type="match status" value="1"/>
</dbReference>
<dbReference type="AlphaFoldDB" id="A0AAD9KJ98"/>
<comment type="caution">
    <text evidence="4">The sequence shown here is derived from an EMBL/GenBank/DDBJ whole genome shotgun (WGS) entry which is preliminary data.</text>
</comment>
<evidence type="ECO:0000259" key="3">
    <source>
        <dbReference type="PROSITE" id="PS50940"/>
    </source>
</evidence>
<dbReference type="EMBL" id="JAODUO010000963">
    <property type="protein sequence ID" value="KAK2172411.1"/>
    <property type="molecule type" value="Genomic_DNA"/>
</dbReference>
<evidence type="ECO:0000256" key="1">
    <source>
        <dbReference type="SAM" id="MobiDB-lite"/>
    </source>
</evidence>
<feature type="compositionally biased region" description="Polar residues" evidence="1">
    <location>
        <begin position="351"/>
        <end position="368"/>
    </location>
</feature>
<feature type="domain" description="Chitin-binding type-2" evidence="3">
    <location>
        <begin position="23"/>
        <end position="79"/>
    </location>
</feature>
<dbReference type="SUPFAM" id="SSF57625">
    <property type="entry name" value="Invertebrate chitin-binding proteins"/>
    <property type="match status" value="1"/>
</dbReference>
<feature type="transmembrane region" description="Helical" evidence="2">
    <location>
        <begin position="280"/>
        <end position="305"/>
    </location>
</feature>
<feature type="compositionally biased region" description="Low complexity" evidence="1">
    <location>
        <begin position="116"/>
        <end position="202"/>
    </location>
</feature>
<dbReference type="Pfam" id="PF01607">
    <property type="entry name" value="CBM_14"/>
    <property type="match status" value="1"/>
</dbReference>
<keyword evidence="2" id="KW-1133">Transmembrane helix</keyword>
<keyword evidence="2" id="KW-0812">Transmembrane</keyword>
<evidence type="ECO:0000313" key="4">
    <source>
        <dbReference type="EMBL" id="KAK2172411.1"/>
    </source>
</evidence>
<feature type="region of interest" description="Disordered" evidence="1">
    <location>
        <begin position="429"/>
        <end position="529"/>
    </location>
</feature>
<feature type="region of interest" description="Disordered" evidence="1">
    <location>
        <begin position="107"/>
        <end position="203"/>
    </location>
</feature>
<feature type="compositionally biased region" description="Basic and acidic residues" evidence="1">
    <location>
        <begin position="438"/>
        <end position="452"/>
    </location>
</feature>
<dbReference type="GO" id="GO:0008061">
    <property type="term" value="F:chitin binding"/>
    <property type="evidence" value="ECO:0007669"/>
    <property type="project" value="InterPro"/>
</dbReference>
<protein>
    <recommendedName>
        <fullName evidence="3">Chitin-binding type-2 domain-containing protein</fullName>
    </recommendedName>
</protein>
<dbReference type="Proteomes" id="UP001209878">
    <property type="component" value="Unassembled WGS sequence"/>
</dbReference>
<evidence type="ECO:0000313" key="5">
    <source>
        <dbReference type="Proteomes" id="UP001209878"/>
    </source>
</evidence>
<feature type="compositionally biased region" description="Low complexity" evidence="1">
    <location>
        <begin position="474"/>
        <end position="490"/>
    </location>
</feature>
<keyword evidence="5" id="KW-1185">Reference proteome</keyword>
<reference evidence="4" key="1">
    <citation type="journal article" date="2023" name="Mol. Biol. Evol.">
        <title>Third-Generation Sequencing Reveals the Adaptive Role of the Epigenome in Three Deep-Sea Polychaetes.</title>
        <authorList>
            <person name="Perez M."/>
            <person name="Aroh O."/>
            <person name="Sun Y."/>
            <person name="Lan Y."/>
            <person name="Juniper S.K."/>
            <person name="Young C.R."/>
            <person name="Angers B."/>
            <person name="Qian P.Y."/>
        </authorList>
    </citation>
    <scope>NUCLEOTIDE SEQUENCE</scope>
    <source>
        <strain evidence="4">R07B-5</strain>
    </source>
</reference>
<dbReference type="SUPFAM" id="SSF64518">
    <property type="entry name" value="Phase 1 flagellin"/>
    <property type="match status" value="1"/>
</dbReference>
<name>A0AAD9KJ98_RIDPI</name>
<dbReference type="InterPro" id="IPR036508">
    <property type="entry name" value="Chitin-bd_dom_sf"/>
</dbReference>
<dbReference type="GO" id="GO:0005576">
    <property type="term" value="C:extracellular region"/>
    <property type="evidence" value="ECO:0007669"/>
    <property type="project" value="InterPro"/>
</dbReference>
<evidence type="ECO:0000256" key="2">
    <source>
        <dbReference type="SAM" id="Phobius"/>
    </source>
</evidence>
<accession>A0AAD9KJ98</accession>
<proteinExistence type="predicted"/>
<dbReference type="InterPro" id="IPR002557">
    <property type="entry name" value="Chitin-bd_dom"/>
</dbReference>
<dbReference type="PROSITE" id="PS50940">
    <property type="entry name" value="CHIT_BIND_II"/>
    <property type="match status" value="1"/>
</dbReference>
<dbReference type="SMART" id="SM00494">
    <property type="entry name" value="ChtBD2"/>
    <property type="match status" value="1"/>
</dbReference>
<organism evidence="4 5">
    <name type="scientific">Ridgeia piscesae</name>
    <name type="common">Tubeworm</name>
    <dbReference type="NCBI Taxonomy" id="27915"/>
    <lineage>
        <taxon>Eukaryota</taxon>
        <taxon>Metazoa</taxon>
        <taxon>Spiralia</taxon>
        <taxon>Lophotrochozoa</taxon>
        <taxon>Annelida</taxon>
        <taxon>Polychaeta</taxon>
        <taxon>Sedentaria</taxon>
        <taxon>Canalipalpata</taxon>
        <taxon>Sabellida</taxon>
        <taxon>Siboglinidae</taxon>
        <taxon>Ridgeia</taxon>
    </lineage>
</organism>
<gene>
    <name evidence="4" type="ORF">NP493_965g01018</name>
</gene>
<sequence>MCAFGAIGGGGVRQLVSGDCQWSAPCTAGESYGHPGNCSVYYTCDSVSSSFVEHRCLRGRHFDRDNGTCVEADTARCALTCPQSVAPVFVGDVTSLPETVDARRNATTMEPTKAKPPTTDMPITTTTTTITTTTTTPPSTTTTPTTTPTTTTTTERTTTSTTLPPTTTKRTTTTSSTTTTTTTTPPPTTTFLPTTTSRSPTPLVVVDPGKEARPGYVAVSTLAPPLNTTSAGTAGKGMAVNGGCIVAWTAGKGMSVNGGCVVAGIAGKGIAGKGMSAGTIGVIAGTVGGVLVILVVLILLLIILLRRRKRKMRQRIPKIENPQYRTAQPQSYRFSRDSTLYVGNTVNLQTTNNNATIGSKTNNASPDGSLTKHKRKAPPPPNPFGSDCDYLKVNNHALTDIYEKDSHASSENIELGTFTARNYQASSDAIADDEDDDDHRTAPSDPLIDKHAGATGSVHSESDSGAGSDEENESSSVSARSSSESGSQSGEADEEASQTSDKVPLAMSVDSAGRSLDEYDKTRNPFVVS</sequence>
<feature type="region of interest" description="Disordered" evidence="1">
    <location>
        <begin position="351"/>
        <end position="388"/>
    </location>
</feature>
<keyword evidence="2" id="KW-0472">Membrane</keyword>